<reference evidence="1 3" key="1">
    <citation type="submission" date="2016-06" db="EMBL/GenBank/DDBJ databases">
        <title>Draft genome sequence of Pseudomonas sp. S1E40, a novel strain antagonistic activity to fungal plant pathogen.</title>
        <authorList>
            <person name="Tambong J.T."/>
            <person name="Tchagang C."/>
            <person name="Xu R."/>
        </authorList>
    </citation>
    <scope>NUCLEOTIDE SEQUENCE [LARGE SCALE GENOMIC DNA]</scope>
    <source>
        <strain evidence="1 3">S1E40</strain>
    </source>
</reference>
<dbReference type="Proteomes" id="UP000095081">
    <property type="component" value="Unassembled WGS sequence"/>
</dbReference>
<dbReference type="OrthoDB" id="7033265at2"/>
<proteinExistence type="predicted"/>
<comment type="caution">
    <text evidence="2">The sequence shown here is derived from an EMBL/GenBank/DDBJ whole genome shotgun (WGS) entry which is preliminary data.</text>
</comment>
<reference evidence="2 4" key="2">
    <citation type="submission" date="2018-03" db="EMBL/GenBank/DDBJ databases">
        <title>Diversity of bacteria associated with corn roots inoculated with woodland soils in Canada, and Description of Pseudomonas aylmerense sp. nov.</title>
        <authorList>
            <person name="Tambong J.T."/>
            <person name="Xu R."/>
            <person name="Tchagang C."/>
        </authorList>
    </citation>
    <scope>NUCLEOTIDE SEQUENCE [LARGE SCALE GENOMIC DNA]</scope>
    <source>
        <strain evidence="2 4">S1E44</strain>
    </source>
</reference>
<evidence type="ECO:0000313" key="1">
    <source>
        <dbReference type="EMBL" id="OCW24874.1"/>
    </source>
</evidence>
<protein>
    <submittedName>
        <fullName evidence="2">Uncharacterized protein</fullName>
    </submittedName>
</protein>
<dbReference type="EMBL" id="PYWW01000055">
    <property type="protein sequence ID" value="PTC24793.1"/>
    <property type="molecule type" value="Genomic_DNA"/>
</dbReference>
<gene>
    <name evidence="1" type="ORF">BBG20_17520</name>
    <name evidence="2" type="ORF">C9382_27580</name>
</gene>
<evidence type="ECO:0000313" key="3">
    <source>
        <dbReference type="Proteomes" id="UP000095081"/>
    </source>
</evidence>
<dbReference type="Proteomes" id="UP000240571">
    <property type="component" value="Unassembled WGS sequence"/>
</dbReference>
<dbReference type="RefSeq" id="WP_065905508.1">
    <property type="nucleotide sequence ID" value="NZ_MAUE01000025.1"/>
</dbReference>
<dbReference type="AlphaFoldDB" id="A0A2T4FN03"/>
<dbReference type="EMBL" id="MAUE01000025">
    <property type="protein sequence ID" value="OCW24874.1"/>
    <property type="molecule type" value="Genomic_DNA"/>
</dbReference>
<keyword evidence="3" id="KW-1185">Reference proteome</keyword>
<sequence length="68" mass="7304">MSDTGPNGILNVPGYFKSDAKGKRHFAVASALDLISKKITASSSTVLEFELDRLSSYADKIQAAIEKT</sequence>
<name>A0A2T4FN03_9PSED</name>
<accession>A0A2T4FN03</accession>
<evidence type="ECO:0000313" key="4">
    <source>
        <dbReference type="Proteomes" id="UP000240571"/>
    </source>
</evidence>
<organism evidence="2 4">
    <name type="scientific">Pseudomonas aylmerensis</name>
    <dbReference type="NCBI Taxonomy" id="1869229"/>
    <lineage>
        <taxon>Bacteria</taxon>
        <taxon>Pseudomonadati</taxon>
        <taxon>Pseudomonadota</taxon>
        <taxon>Gammaproteobacteria</taxon>
        <taxon>Pseudomonadales</taxon>
        <taxon>Pseudomonadaceae</taxon>
        <taxon>Pseudomonas</taxon>
    </lineage>
</organism>
<evidence type="ECO:0000313" key="2">
    <source>
        <dbReference type="EMBL" id="PTC24793.1"/>
    </source>
</evidence>